<dbReference type="PATRIC" id="fig|1318628.3.peg.1512"/>
<proteinExistence type="predicted"/>
<keyword evidence="3" id="KW-0547">Nucleotide-binding</keyword>
<evidence type="ECO:0000256" key="4">
    <source>
        <dbReference type="ARBA" id="ARBA00022840"/>
    </source>
</evidence>
<dbReference type="GO" id="GO:0016887">
    <property type="term" value="F:ATP hydrolysis activity"/>
    <property type="evidence" value="ECO:0007669"/>
    <property type="project" value="InterPro"/>
</dbReference>
<keyword evidence="11" id="KW-1185">Reference proteome</keyword>
<evidence type="ECO:0000259" key="9">
    <source>
        <dbReference type="PROSITE" id="PS50929"/>
    </source>
</evidence>
<dbReference type="GO" id="GO:0005524">
    <property type="term" value="F:ATP binding"/>
    <property type="evidence" value="ECO:0007669"/>
    <property type="project" value="UniProtKB-KW"/>
</dbReference>
<dbReference type="PANTHER" id="PTHR24221">
    <property type="entry name" value="ATP-BINDING CASSETTE SUB-FAMILY B"/>
    <property type="match status" value="1"/>
</dbReference>
<feature type="domain" description="ABC transmembrane type-1" evidence="9">
    <location>
        <begin position="19"/>
        <end position="311"/>
    </location>
</feature>
<reference evidence="10 11" key="1">
    <citation type="journal article" date="2013" name="Genome Announc.">
        <title>Draft Genome Sequence of the Moderately Halophilic Bacterium Marinobacter lipolyticus Strain SM19.</title>
        <authorList>
            <person name="Papke R.T."/>
            <person name="de la Haba R.R."/>
            <person name="Infante-Dominguez C."/>
            <person name="Perez D."/>
            <person name="Sanchez-Porro C."/>
            <person name="Lapierre P."/>
            <person name="Ventosa A."/>
        </authorList>
    </citation>
    <scope>NUCLEOTIDE SEQUENCE [LARGE SCALE GENOMIC DNA]</scope>
    <source>
        <strain evidence="10 11">SM19</strain>
    </source>
</reference>
<evidence type="ECO:0000259" key="8">
    <source>
        <dbReference type="PROSITE" id="PS50893"/>
    </source>
</evidence>
<dbReference type="InterPro" id="IPR027417">
    <property type="entry name" value="P-loop_NTPase"/>
</dbReference>
<dbReference type="NCBIfam" id="TIGR02868">
    <property type="entry name" value="CydC"/>
    <property type="match status" value="1"/>
</dbReference>
<dbReference type="GO" id="GO:0034775">
    <property type="term" value="P:glutathione transmembrane transport"/>
    <property type="evidence" value="ECO:0007669"/>
    <property type="project" value="InterPro"/>
</dbReference>
<evidence type="ECO:0000256" key="6">
    <source>
        <dbReference type="ARBA" id="ARBA00023136"/>
    </source>
</evidence>
<dbReference type="InterPro" id="IPR003439">
    <property type="entry name" value="ABC_transporter-like_ATP-bd"/>
</dbReference>
<accession>R8B1Y2</accession>
<evidence type="ECO:0000256" key="7">
    <source>
        <dbReference type="SAM" id="Phobius"/>
    </source>
</evidence>
<feature type="transmembrane region" description="Helical" evidence="7">
    <location>
        <begin position="169"/>
        <end position="188"/>
    </location>
</feature>
<dbReference type="OrthoDB" id="9802264at2"/>
<dbReference type="PANTHER" id="PTHR24221:SF653">
    <property type="entry name" value="TRANSPORT ATP-BINDING PROTEIN CYDC"/>
    <property type="match status" value="1"/>
</dbReference>
<dbReference type="InterPro" id="IPR036640">
    <property type="entry name" value="ABC1_TM_sf"/>
</dbReference>
<dbReference type="GO" id="GO:0140359">
    <property type="term" value="F:ABC-type transporter activity"/>
    <property type="evidence" value="ECO:0007669"/>
    <property type="project" value="InterPro"/>
</dbReference>
<dbReference type="Gene3D" id="3.40.50.300">
    <property type="entry name" value="P-loop containing nucleotide triphosphate hydrolases"/>
    <property type="match status" value="1"/>
</dbReference>
<evidence type="ECO:0000256" key="5">
    <source>
        <dbReference type="ARBA" id="ARBA00022989"/>
    </source>
</evidence>
<comment type="subcellular location">
    <subcellularLocation>
        <location evidence="1">Cell membrane</location>
        <topology evidence="1">Multi-pass membrane protein</topology>
    </subcellularLocation>
</comment>
<feature type="domain" description="ABC transporter" evidence="8">
    <location>
        <begin position="343"/>
        <end position="538"/>
    </location>
</feature>
<comment type="caution">
    <text evidence="10">The sequence shown here is derived from an EMBL/GenBank/DDBJ whole genome shotgun (WGS) entry which is preliminary data.</text>
</comment>
<dbReference type="SUPFAM" id="SSF52540">
    <property type="entry name" value="P-loop containing nucleoside triphosphate hydrolases"/>
    <property type="match status" value="1"/>
</dbReference>
<dbReference type="Pfam" id="PF00005">
    <property type="entry name" value="ABC_tran"/>
    <property type="match status" value="1"/>
</dbReference>
<dbReference type="SMART" id="SM00382">
    <property type="entry name" value="AAA"/>
    <property type="match status" value="1"/>
</dbReference>
<dbReference type="PROSITE" id="PS50893">
    <property type="entry name" value="ABC_TRANSPORTER_2"/>
    <property type="match status" value="1"/>
</dbReference>
<gene>
    <name evidence="10" type="ORF">MARLIPOL_07554</name>
</gene>
<evidence type="ECO:0000256" key="3">
    <source>
        <dbReference type="ARBA" id="ARBA00022741"/>
    </source>
</evidence>
<evidence type="ECO:0000256" key="2">
    <source>
        <dbReference type="ARBA" id="ARBA00022692"/>
    </source>
</evidence>
<evidence type="ECO:0000313" key="11">
    <source>
        <dbReference type="Proteomes" id="UP000016540"/>
    </source>
</evidence>
<dbReference type="GO" id="GO:0045454">
    <property type="term" value="P:cell redox homeostasis"/>
    <property type="evidence" value="ECO:0007669"/>
    <property type="project" value="InterPro"/>
</dbReference>
<keyword evidence="5 7" id="KW-1133">Transmembrane helix</keyword>
<feature type="transmembrane region" description="Helical" evidence="7">
    <location>
        <begin position="21"/>
        <end position="43"/>
    </location>
</feature>
<dbReference type="Gene3D" id="1.20.1560.10">
    <property type="entry name" value="ABC transporter type 1, transmembrane domain"/>
    <property type="match status" value="1"/>
</dbReference>
<dbReference type="PROSITE" id="PS50929">
    <property type="entry name" value="ABC_TM1F"/>
    <property type="match status" value="1"/>
</dbReference>
<dbReference type="GO" id="GO:0034040">
    <property type="term" value="F:ATPase-coupled lipid transmembrane transporter activity"/>
    <property type="evidence" value="ECO:0007669"/>
    <property type="project" value="TreeGrafter"/>
</dbReference>
<dbReference type="STRING" id="1318628.MARLIPOL_07554"/>
<dbReference type="eggNOG" id="COG4987">
    <property type="taxonomic scope" value="Bacteria"/>
</dbReference>
<sequence>MRDLKPWLALIFKRPGRLVMGGALIMATLLSGIGLLAVSGWFITETALVGMLLAAGVAATINLYVPGGAIRFFAVSRTVFRYLERVYNHDTVLRLLTDIRVALFQSLASASRRHRRQLTGAEWLSRLTSDVDALDTLYLRLIAPTALAALVTALVVALTAALFDIKTATLVGLVLLVAFLIATIGTYLRTRHLAARQSDCQESLRTAVIEYIEGFAELTAAGRTGKHAAWLMRQAHQVTSEQAQADTLAGWHLAGSHLLINLSAVLTLWAGFALFRAGVVSGPVLVLLPIALLGLAEIYAMLPDAFGKLGATAASASRLNRDCQAEEPARDTGAQGLPANAALFATNLAVKHPGHAPLFTHFELEVNAGERVGILGYSGSGKSTLADVFSGLLPAAHGNLATRDLVYLTQKTVLFEDTLRANLLLGAPNASETELWRILEVVELADRFAPEPDQLDTWLGSSGSRLSGGEARRVALARVLLNPAPVVILDEPFTGLDAGTRARIAKRMDLLLEGKTVISLAHGPDALPGTDRVIHLPG</sequence>
<dbReference type="GO" id="GO:0005886">
    <property type="term" value="C:plasma membrane"/>
    <property type="evidence" value="ECO:0007669"/>
    <property type="project" value="UniProtKB-SubCell"/>
</dbReference>
<keyword evidence="2 7" id="KW-0812">Transmembrane</keyword>
<feature type="transmembrane region" description="Helical" evidence="7">
    <location>
        <begin position="141"/>
        <end position="163"/>
    </location>
</feature>
<dbReference type="SUPFAM" id="SSF90123">
    <property type="entry name" value="ABC transporter transmembrane region"/>
    <property type="match status" value="1"/>
</dbReference>
<dbReference type="InterPro" id="IPR017871">
    <property type="entry name" value="ABC_transporter-like_CS"/>
</dbReference>
<name>R8B1Y2_9GAMM</name>
<protein>
    <submittedName>
        <fullName evidence="10">Transport ATP-binding protein CydC</fullName>
    </submittedName>
</protein>
<dbReference type="EMBL" id="ASAD01000010">
    <property type="protein sequence ID" value="EON92590.1"/>
    <property type="molecule type" value="Genomic_DNA"/>
</dbReference>
<dbReference type="InterPro" id="IPR011527">
    <property type="entry name" value="ABC1_TM_dom"/>
</dbReference>
<dbReference type="InterPro" id="IPR039421">
    <property type="entry name" value="Type_1_exporter"/>
</dbReference>
<dbReference type="InterPro" id="IPR003593">
    <property type="entry name" value="AAA+_ATPase"/>
</dbReference>
<dbReference type="Proteomes" id="UP000016540">
    <property type="component" value="Unassembled WGS sequence"/>
</dbReference>
<keyword evidence="4 10" id="KW-0067">ATP-binding</keyword>
<dbReference type="AlphaFoldDB" id="R8B1Y2"/>
<dbReference type="PROSITE" id="PS00211">
    <property type="entry name" value="ABC_TRANSPORTER_1"/>
    <property type="match status" value="1"/>
</dbReference>
<dbReference type="RefSeq" id="WP_012137515.1">
    <property type="nucleotide sequence ID" value="NZ_KE007317.1"/>
</dbReference>
<organism evidence="10 11">
    <name type="scientific">Marinobacter lipolyticus SM19</name>
    <dbReference type="NCBI Taxonomy" id="1318628"/>
    <lineage>
        <taxon>Bacteria</taxon>
        <taxon>Pseudomonadati</taxon>
        <taxon>Pseudomonadota</taxon>
        <taxon>Gammaproteobacteria</taxon>
        <taxon>Pseudomonadales</taxon>
        <taxon>Marinobacteraceae</taxon>
        <taxon>Marinobacter</taxon>
    </lineage>
</organism>
<feature type="transmembrane region" description="Helical" evidence="7">
    <location>
        <begin position="284"/>
        <end position="302"/>
    </location>
</feature>
<feature type="transmembrane region" description="Helical" evidence="7">
    <location>
        <begin position="49"/>
        <end position="74"/>
    </location>
</feature>
<keyword evidence="6 7" id="KW-0472">Membrane</keyword>
<evidence type="ECO:0000256" key="1">
    <source>
        <dbReference type="ARBA" id="ARBA00004651"/>
    </source>
</evidence>
<dbReference type="InterPro" id="IPR014223">
    <property type="entry name" value="ABC_CydC/D"/>
</dbReference>
<dbReference type="Pfam" id="PF00664">
    <property type="entry name" value="ABC_membrane"/>
    <property type="match status" value="1"/>
</dbReference>
<evidence type="ECO:0000313" key="10">
    <source>
        <dbReference type="EMBL" id="EON92590.1"/>
    </source>
</evidence>
<dbReference type="HOGENOM" id="CLU_000604_84_9_6"/>